<dbReference type="InterPro" id="IPR022919">
    <property type="entry name" value="Pept_M48_protease_HtpX"/>
</dbReference>
<evidence type="ECO:0000256" key="7">
    <source>
        <dbReference type="ARBA" id="ARBA00022801"/>
    </source>
</evidence>
<organism evidence="14 15">
    <name type="scientific">Dongia mobilis</name>
    <dbReference type="NCBI Taxonomy" id="578943"/>
    <lineage>
        <taxon>Bacteria</taxon>
        <taxon>Pseudomonadati</taxon>
        <taxon>Pseudomonadota</taxon>
        <taxon>Alphaproteobacteria</taxon>
        <taxon>Rhodospirillales</taxon>
        <taxon>Dongiaceae</taxon>
        <taxon>Dongia</taxon>
    </lineage>
</organism>
<reference evidence="14 15" key="1">
    <citation type="submission" date="2019-03" db="EMBL/GenBank/DDBJ databases">
        <title>Genomic Encyclopedia of Type Strains, Phase III (KMG-III): the genomes of soil and plant-associated and newly described type strains.</title>
        <authorList>
            <person name="Whitman W."/>
        </authorList>
    </citation>
    <scope>NUCLEOTIDE SEQUENCE [LARGE SCALE GENOMIC DNA]</scope>
    <source>
        <strain evidence="14 15">CGMCC 1.7660</strain>
    </source>
</reference>
<dbReference type="EC" id="3.4.24.-" evidence="12"/>
<feature type="transmembrane region" description="Helical" evidence="12">
    <location>
        <begin position="228"/>
        <end position="248"/>
    </location>
</feature>
<evidence type="ECO:0000313" key="14">
    <source>
        <dbReference type="EMBL" id="TDQ84252.1"/>
    </source>
</evidence>
<evidence type="ECO:0000256" key="1">
    <source>
        <dbReference type="ARBA" id="ARBA00004651"/>
    </source>
</evidence>
<dbReference type="Pfam" id="PF01435">
    <property type="entry name" value="Peptidase_M48"/>
    <property type="match status" value="1"/>
</dbReference>
<keyword evidence="3 12" id="KW-1003">Cell membrane</keyword>
<dbReference type="Proteomes" id="UP000295783">
    <property type="component" value="Unassembled WGS sequence"/>
</dbReference>
<comment type="similarity">
    <text evidence="2 12">Belongs to the peptidase M48B family.</text>
</comment>
<name>A0A4R6WRL9_9PROT</name>
<feature type="active site" evidence="12">
    <location>
        <position position="178"/>
    </location>
</feature>
<evidence type="ECO:0000256" key="4">
    <source>
        <dbReference type="ARBA" id="ARBA00022670"/>
    </source>
</evidence>
<feature type="transmembrane region" description="Helical" evidence="12">
    <location>
        <begin position="69"/>
        <end position="92"/>
    </location>
</feature>
<feature type="transmembrane region" description="Helical" evidence="12">
    <location>
        <begin position="189"/>
        <end position="208"/>
    </location>
</feature>
<evidence type="ECO:0000259" key="13">
    <source>
        <dbReference type="Pfam" id="PF01435"/>
    </source>
</evidence>
<feature type="domain" description="Peptidase M48" evidence="13">
    <location>
        <begin position="112"/>
        <end position="331"/>
    </location>
</feature>
<dbReference type="PANTHER" id="PTHR43221">
    <property type="entry name" value="PROTEASE HTPX"/>
    <property type="match status" value="1"/>
</dbReference>
<comment type="cofactor">
    <cofactor evidence="12">
        <name>Zn(2+)</name>
        <dbReference type="ChEBI" id="CHEBI:29105"/>
    </cofactor>
    <text evidence="12">Binds 1 zinc ion per subunit.</text>
</comment>
<dbReference type="RefSeq" id="WP_133612291.1">
    <property type="nucleotide sequence ID" value="NZ_SNYW01000006.1"/>
</dbReference>
<dbReference type="Gene3D" id="3.30.2010.10">
    <property type="entry name" value="Metalloproteases ('zincins'), catalytic domain"/>
    <property type="match status" value="1"/>
</dbReference>
<dbReference type="InterPro" id="IPR001915">
    <property type="entry name" value="Peptidase_M48"/>
</dbReference>
<evidence type="ECO:0000256" key="3">
    <source>
        <dbReference type="ARBA" id="ARBA00022475"/>
    </source>
</evidence>
<evidence type="ECO:0000256" key="5">
    <source>
        <dbReference type="ARBA" id="ARBA00022692"/>
    </source>
</evidence>
<dbReference type="AlphaFoldDB" id="A0A4R6WRL9"/>
<dbReference type="EMBL" id="SNYW01000006">
    <property type="protein sequence ID" value="TDQ84252.1"/>
    <property type="molecule type" value="Genomic_DNA"/>
</dbReference>
<keyword evidence="9 12" id="KW-1133">Transmembrane helix</keyword>
<evidence type="ECO:0000256" key="11">
    <source>
        <dbReference type="ARBA" id="ARBA00023136"/>
    </source>
</evidence>
<protein>
    <recommendedName>
        <fullName evidence="12">Protease HtpX homolog</fullName>
        <ecNumber evidence="12">3.4.24.-</ecNumber>
    </recommendedName>
</protein>
<evidence type="ECO:0000256" key="12">
    <source>
        <dbReference type="HAMAP-Rule" id="MF_00188"/>
    </source>
</evidence>
<keyword evidence="14" id="KW-0346">Stress response</keyword>
<keyword evidence="10 12" id="KW-0482">Metalloprotease</keyword>
<dbReference type="GO" id="GO:0008270">
    <property type="term" value="F:zinc ion binding"/>
    <property type="evidence" value="ECO:0007669"/>
    <property type="project" value="UniProtKB-UniRule"/>
</dbReference>
<proteinExistence type="inferred from homology"/>
<dbReference type="PANTHER" id="PTHR43221:SF1">
    <property type="entry name" value="PROTEASE HTPX"/>
    <property type="match status" value="1"/>
</dbReference>
<keyword evidence="6 12" id="KW-0479">Metal-binding</keyword>
<dbReference type="GO" id="GO:0006508">
    <property type="term" value="P:proteolysis"/>
    <property type="evidence" value="ECO:0007669"/>
    <property type="project" value="UniProtKB-KW"/>
</dbReference>
<sequence>MNAAVTAEPVTGPRVNGTDFLSAQAENRRNTRWLILILILLGLILGYVIGWALEAWASADYQVADTLNISALGILGALALGGIGIIASIVTFSSGDRIIMKLTGAEEVTAETEPVLHNVVEEMAIAAGLPKPRVAVIETEALNAFATGMSPQKATIGVTRGLLKSLNREQLQGVVAHEMGHVLNLDIRYMAAVGIMVGLIALVSDLALRSLRMGGRSRSSGKKGGGALIVLLILVLFAILAPLAAQAVRFAVSRQREYLADATAVQLTRNPLGLIGALKVLEGHKEKAPEIGNRATQHIFIVNPVKAFKSGGSALFATHPSLAERIERLTNLGRG</sequence>
<dbReference type="HAMAP" id="MF_00188">
    <property type="entry name" value="Pept_M48_protease_HtpX"/>
    <property type="match status" value="1"/>
</dbReference>
<evidence type="ECO:0000256" key="9">
    <source>
        <dbReference type="ARBA" id="ARBA00022989"/>
    </source>
</evidence>
<comment type="caution">
    <text evidence="14">The sequence shown here is derived from an EMBL/GenBank/DDBJ whole genome shotgun (WGS) entry which is preliminary data.</text>
</comment>
<dbReference type="CDD" id="cd07340">
    <property type="entry name" value="M48B_Htpx_like"/>
    <property type="match status" value="1"/>
</dbReference>
<evidence type="ECO:0000313" key="15">
    <source>
        <dbReference type="Proteomes" id="UP000295783"/>
    </source>
</evidence>
<keyword evidence="11 12" id="KW-0472">Membrane</keyword>
<evidence type="ECO:0000256" key="2">
    <source>
        <dbReference type="ARBA" id="ARBA00009779"/>
    </source>
</evidence>
<keyword evidence="4 12" id="KW-0645">Protease</keyword>
<comment type="subcellular location">
    <subcellularLocation>
        <location evidence="1 12">Cell membrane</location>
        <topology evidence="1 12">Multi-pass membrane protein</topology>
    </subcellularLocation>
</comment>
<feature type="binding site" evidence="12">
    <location>
        <position position="257"/>
    </location>
    <ligand>
        <name>Zn(2+)</name>
        <dbReference type="ChEBI" id="CHEBI:29105"/>
        <note>catalytic</note>
    </ligand>
</feature>
<feature type="transmembrane region" description="Helical" evidence="12">
    <location>
        <begin position="33"/>
        <end position="57"/>
    </location>
</feature>
<feature type="binding site" evidence="12">
    <location>
        <position position="181"/>
    </location>
    <ligand>
        <name>Zn(2+)</name>
        <dbReference type="ChEBI" id="CHEBI:29105"/>
        <note>catalytic</note>
    </ligand>
</feature>
<keyword evidence="5 12" id="KW-0812">Transmembrane</keyword>
<evidence type="ECO:0000256" key="8">
    <source>
        <dbReference type="ARBA" id="ARBA00022833"/>
    </source>
</evidence>
<keyword evidence="7 12" id="KW-0378">Hydrolase</keyword>
<evidence type="ECO:0000256" key="6">
    <source>
        <dbReference type="ARBA" id="ARBA00022723"/>
    </source>
</evidence>
<dbReference type="InterPro" id="IPR050083">
    <property type="entry name" value="HtpX_protease"/>
</dbReference>
<gene>
    <name evidence="12" type="primary">htpX</name>
    <name evidence="14" type="ORF">A8950_0800</name>
</gene>
<keyword evidence="15" id="KW-1185">Reference proteome</keyword>
<dbReference type="GO" id="GO:0004222">
    <property type="term" value="F:metalloendopeptidase activity"/>
    <property type="evidence" value="ECO:0007669"/>
    <property type="project" value="UniProtKB-UniRule"/>
</dbReference>
<accession>A0A4R6WRL9</accession>
<dbReference type="GO" id="GO:0005886">
    <property type="term" value="C:plasma membrane"/>
    <property type="evidence" value="ECO:0007669"/>
    <property type="project" value="UniProtKB-SubCell"/>
</dbReference>
<dbReference type="OrthoDB" id="15218at2"/>
<feature type="binding site" evidence="12">
    <location>
        <position position="177"/>
    </location>
    <ligand>
        <name>Zn(2+)</name>
        <dbReference type="ChEBI" id="CHEBI:29105"/>
        <note>catalytic</note>
    </ligand>
</feature>
<keyword evidence="8 12" id="KW-0862">Zinc</keyword>
<evidence type="ECO:0000256" key="10">
    <source>
        <dbReference type="ARBA" id="ARBA00023049"/>
    </source>
</evidence>